<evidence type="ECO:0000313" key="2">
    <source>
        <dbReference type="Proteomes" id="UP000053989"/>
    </source>
</evidence>
<proteinExistence type="predicted"/>
<gene>
    <name evidence="1" type="ORF">SCLCIDRAFT_1220691</name>
</gene>
<dbReference type="Proteomes" id="UP000053989">
    <property type="component" value="Unassembled WGS sequence"/>
</dbReference>
<keyword evidence="2" id="KW-1185">Reference proteome</keyword>
<accession>A0A0C2Z2F2</accession>
<dbReference type="AlphaFoldDB" id="A0A0C2Z2F2"/>
<dbReference type="EMBL" id="KN822124">
    <property type="protein sequence ID" value="KIM56033.1"/>
    <property type="molecule type" value="Genomic_DNA"/>
</dbReference>
<name>A0A0C2Z2F2_9AGAM</name>
<dbReference type="InParanoid" id="A0A0C2Z2F2"/>
<sequence length="55" mass="5884">MYSSYISANSSSPSLSLTTSFSIDILVGTVCAAPFDDESISILASEVLHCDYDCR</sequence>
<evidence type="ECO:0000313" key="1">
    <source>
        <dbReference type="EMBL" id="KIM56033.1"/>
    </source>
</evidence>
<reference evidence="1 2" key="1">
    <citation type="submission" date="2014-04" db="EMBL/GenBank/DDBJ databases">
        <authorList>
            <consortium name="DOE Joint Genome Institute"/>
            <person name="Kuo A."/>
            <person name="Kohler A."/>
            <person name="Nagy L.G."/>
            <person name="Floudas D."/>
            <person name="Copeland A."/>
            <person name="Barry K.W."/>
            <person name="Cichocki N."/>
            <person name="Veneault-Fourrey C."/>
            <person name="LaButti K."/>
            <person name="Lindquist E.A."/>
            <person name="Lipzen A."/>
            <person name="Lundell T."/>
            <person name="Morin E."/>
            <person name="Murat C."/>
            <person name="Sun H."/>
            <person name="Tunlid A."/>
            <person name="Henrissat B."/>
            <person name="Grigoriev I.V."/>
            <person name="Hibbett D.S."/>
            <person name="Martin F."/>
            <person name="Nordberg H.P."/>
            <person name="Cantor M.N."/>
            <person name="Hua S.X."/>
        </authorList>
    </citation>
    <scope>NUCLEOTIDE SEQUENCE [LARGE SCALE GENOMIC DNA]</scope>
    <source>
        <strain evidence="1 2">Foug A</strain>
    </source>
</reference>
<reference evidence="2" key="2">
    <citation type="submission" date="2015-01" db="EMBL/GenBank/DDBJ databases">
        <title>Evolutionary Origins and Diversification of the Mycorrhizal Mutualists.</title>
        <authorList>
            <consortium name="DOE Joint Genome Institute"/>
            <consortium name="Mycorrhizal Genomics Consortium"/>
            <person name="Kohler A."/>
            <person name="Kuo A."/>
            <person name="Nagy L.G."/>
            <person name="Floudas D."/>
            <person name="Copeland A."/>
            <person name="Barry K.W."/>
            <person name="Cichocki N."/>
            <person name="Veneault-Fourrey C."/>
            <person name="LaButti K."/>
            <person name="Lindquist E.A."/>
            <person name="Lipzen A."/>
            <person name="Lundell T."/>
            <person name="Morin E."/>
            <person name="Murat C."/>
            <person name="Riley R."/>
            <person name="Ohm R."/>
            <person name="Sun H."/>
            <person name="Tunlid A."/>
            <person name="Henrissat B."/>
            <person name="Grigoriev I.V."/>
            <person name="Hibbett D.S."/>
            <person name="Martin F."/>
        </authorList>
    </citation>
    <scope>NUCLEOTIDE SEQUENCE [LARGE SCALE GENOMIC DNA]</scope>
    <source>
        <strain evidence="2">Foug A</strain>
    </source>
</reference>
<protein>
    <submittedName>
        <fullName evidence="1">Uncharacterized protein</fullName>
    </submittedName>
</protein>
<dbReference type="HOGENOM" id="CLU_3033670_0_0_1"/>
<organism evidence="1 2">
    <name type="scientific">Scleroderma citrinum Foug A</name>
    <dbReference type="NCBI Taxonomy" id="1036808"/>
    <lineage>
        <taxon>Eukaryota</taxon>
        <taxon>Fungi</taxon>
        <taxon>Dikarya</taxon>
        <taxon>Basidiomycota</taxon>
        <taxon>Agaricomycotina</taxon>
        <taxon>Agaricomycetes</taxon>
        <taxon>Agaricomycetidae</taxon>
        <taxon>Boletales</taxon>
        <taxon>Sclerodermatineae</taxon>
        <taxon>Sclerodermataceae</taxon>
        <taxon>Scleroderma</taxon>
    </lineage>
</organism>